<dbReference type="Pfam" id="PF16266">
    <property type="entry name" value="DUF4919"/>
    <property type="match status" value="1"/>
</dbReference>
<accession>A0ABS9SH85</accession>
<evidence type="ECO:0000313" key="1">
    <source>
        <dbReference type="EMBL" id="MCH5597729.1"/>
    </source>
</evidence>
<sequence length="118" mass="13396">MIIEGERLLKDDPANLKILLLLLESYTQKQDAEKTRITKAKLDLLIQAILMHGDGTSDSATLKVASVEDEYAALNMLGIMPKTRKSRTNTNSVTDVWKIKKQNHFPGEEFFVEVLYPF</sequence>
<dbReference type="InterPro" id="IPR032578">
    <property type="entry name" value="DUF4919"/>
</dbReference>
<dbReference type="Proteomes" id="UP001202248">
    <property type="component" value="Unassembled WGS sequence"/>
</dbReference>
<dbReference type="EMBL" id="JAKWBL010000001">
    <property type="protein sequence ID" value="MCH5597729.1"/>
    <property type="molecule type" value="Genomic_DNA"/>
</dbReference>
<reference evidence="1 2" key="1">
    <citation type="submission" date="2022-02" db="EMBL/GenBank/DDBJ databases">
        <authorList>
            <person name="Min J."/>
        </authorList>
    </citation>
    <scope>NUCLEOTIDE SEQUENCE [LARGE SCALE GENOMIC DNA]</scope>
    <source>
        <strain evidence="1 2">GR10-1</strain>
    </source>
</reference>
<evidence type="ECO:0000313" key="2">
    <source>
        <dbReference type="Proteomes" id="UP001202248"/>
    </source>
</evidence>
<proteinExistence type="predicted"/>
<name>A0ABS9SH85_9BACT</name>
<comment type="caution">
    <text evidence="1">The sequence shown here is derived from an EMBL/GenBank/DDBJ whole genome shotgun (WGS) entry which is preliminary data.</text>
</comment>
<organism evidence="1 2">
    <name type="scientific">Niabella ginsengisoli</name>
    <dbReference type="NCBI Taxonomy" id="522298"/>
    <lineage>
        <taxon>Bacteria</taxon>
        <taxon>Pseudomonadati</taxon>
        <taxon>Bacteroidota</taxon>
        <taxon>Chitinophagia</taxon>
        <taxon>Chitinophagales</taxon>
        <taxon>Chitinophagaceae</taxon>
        <taxon>Niabella</taxon>
    </lineage>
</organism>
<gene>
    <name evidence="1" type="ORF">MKP09_07320</name>
</gene>
<protein>
    <submittedName>
        <fullName evidence="1">DUF4919 domain-containing protein</fullName>
    </submittedName>
</protein>
<keyword evidence="2" id="KW-1185">Reference proteome</keyword>